<accession>A0A6L2L4G7</accession>
<dbReference type="PROSITE" id="PS50994">
    <property type="entry name" value="INTEGRASE"/>
    <property type="match status" value="1"/>
</dbReference>
<name>A0A6L2L4G7_TANCI</name>
<sequence>MGIPTSIGLVSCDGLGGYDWSDQAKEEPIYAFMAYTSLSSDSKIVDKPIAKNNKSCKEETEEVRKNNVALIIEEWVLDNEDENVTQPNIIKKIVRPNIVKKEFVKPRQQKKTDRKTVKKVEHNSLMKKMYCLVVTDDYSRFTWVFFLTNKDETSGILKSFITRIENLVDHKVKVIRCDNETEFKNREMSQFCEMKGIMRQFSVARNPKQNKVSERRNKTLIEAARTMLADSKFPTTFWAKAVNTACYVHNRVKAFRVFNSRTRIVEENLHIRFSESTSNVAGSRPDWLFDIEALTRTMNYEPIVAGTQFNGFADQRVFRMMGSNLQVMNERSLTVNATGTNEDNKLTFDPNMPALEDVGTFDFLNEDEDDDAVADMNNLDITIQVSPTPTIRIHKDHPLDQVIKDLHLATQTTNMTNNLEEHRWMSRVLFFMGRLKKRCMYVNHRDLKIQTFLIEYTRLKKHYMDYIKLLEPRMKPCQHIYWTMDFKEEKLTRPCLSKGLQVKQKNDGIFISQDKYVDEILKKFRFIEVKNASTPMETQNPLLKDEDGEEVDVHMYKSMIGSLMYLTFSRPNIMFAVCVCARYQLNPKFSHLHAVKRIFRYLKGHPKLGLWYPKDSPFDLEAYIDSDYVGASLDRKSTTEGF</sequence>
<dbReference type="GO" id="GO:0015074">
    <property type="term" value="P:DNA integration"/>
    <property type="evidence" value="ECO:0007669"/>
    <property type="project" value="InterPro"/>
</dbReference>
<protein>
    <submittedName>
        <fullName evidence="2">Uncharacterized mitochondrial protein AtMg00810-like</fullName>
    </submittedName>
</protein>
<reference evidence="2" key="1">
    <citation type="journal article" date="2019" name="Sci. Rep.">
        <title>Draft genome of Tanacetum cinerariifolium, the natural source of mosquito coil.</title>
        <authorList>
            <person name="Yamashiro T."/>
            <person name="Shiraishi A."/>
            <person name="Satake H."/>
            <person name="Nakayama K."/>
        </authorList>
    </citation>
    <scope>NUCLEOTIDE SEQUENCE</scope>
</reference>
<dbReference type="AlphaFoldDB" id="A0A6L2L4G7"/>
<proteinExistence type="predicted"/>
<dbReference type="GO" id="GO:0003676">
    <property type="term" value="F:nucleic acid binding"/>
    <property type="evidence" value="ECO:0007669"/>
    <property type="project" value="InterPro"/>
</dbReference>
<dbReference type="Gene3D" id="3.30.420.10">
    <property type="entry name" value="Ribonuclease H-like superfamily/Ribonuclease H"/>
    <property type="match status" value="1"/>
</dbReference>
<dbReference type="Pfam" id="PF00665">
    <property type="entry name" value="rve"/>
    <property type="match status" value="1"/>
</dbReference>
<dbReference type="InterPro" id="IPR001584">
    <property type="entry name" value="Integrase_cat-core"/>
</dbReference>
<evidence type="ECO:0000259" key="1">
    <source>
        <dbReference type="PROSITE" id="PS50994"/>
    </source>
</evidence>
<dbReference type="PANTHER" id="PTHR42648">
    <property type="entry name" value="TRANSPOSASE, PUTATIVE-RELATED"/>
    <property type="match status" value="1"/>
</dbReference>
<dbReference type="PANTHER" id="PTHR42648:SF32">
    <property type="entry name" value="RIBONUCLEASE H-LIKE DOMAIN, GAG-PRE-INTEGRASE DOMAIN PROTEIN-RELATED"/>
    <property type="match status" value="1"/>
</dbReference>
<feature type="domain" description="Integrase catalytic" evidence="1">
    <location>
        <begin position="102"/>
        <end position="274"/>
    </location>
</feature>
<dbReference type="SUPFAM" id="SSF53098">
    <property type="entry name" value="Ribonuclease H-like"/>
    <property type="match status" value="1"/>
</dbReference>
<organism evidence="2">
    <name type="scientific">Tanacetum cinerariifolium</name>
    <name type="common">Dalmatian daisy</name>
    <name type="synonym">Chrysanthemum cinerariifolium</name>
    <dbReference type="NCBI Taxonomy" id="118510"/>
    <lineage>
        <taxon>Eukaryota</taxon>
        <taxon>Viridiplantae</taxon>
        <taxon>Streptophyta</taxon>
        <taxon>Embryophyta</taxon>
        <taxon>Tracheophyta</taxon>
        <taxon>Spermatophyta</taxon>
        <taxon>Magnoliopsida</taxon>
        <taxon>eudicotyledons</taxon>
        <taxon>Gunneridae</taxon>
        <taxon>Pentapetalae</taxon>
        <taxon>asterids</taxon>
        <taxon>campanulids</taxon>
        <taxon>Asterales</taxon>
        <taxon>Asteraceae</taxon>
        <taxon>Asteroideae</taxon>
        <taxon>Anthemideae</taxon>
        <taxon>Anthemidinae</taxon>
        <taxon>Tanacetum</taxon>
    </lineage>
</organism>
<dbReference type="InterPro" id="IPR012337">
    <property type="entry name" value="RNaseH-like_sf"/>
</dbReference>
<dbReference type="EMBL" id="BKCJ010003666">
    <property type="protein sequence ID" value="GEU56466.1"/>
    <property type="molecule type" value="Genomic_DNA"/>
</dbReference>
<gene>
    <name evidence="2" type="ORF">Tci_028444</name>
</gene>
<dbReference type="InterPro" id="IPR039537">
    <property type="entry name" value="Retrotran_Ty1/copia-like"/>
</dbReference>
<evidence type="ECO:0000313" key="2">
    <source>
        <dbReference type="EMBL" id="GEU56466.1"/>
    </source>
</evidence>
<comment type="caution">
    <text evidence="2">The sequence shown here is derived from an EMBL/GenBank/DDBJ whole genome shotgun (WGS) entry which is preliminary data.</text>
</comment>
<dbReference type="InterPro" id="IPR036397">
    <property type="entry name" value="RNaseH_sf"/>
</dbReference>